<comment type="caution">
    <text evidence="2">The sequence shown here is derived from an EMBL/GenBank/DDBJ whole genome shotgun (WGS) entry which is preliminary data.</text>
</comment>
<dbReference type="AlphaFoldDB" id="A0A2S7DJB9"/>
<dbReference type="OrthoDB" id="162563at2"/>
<evidence type="ECO:0008006" key="4">
    <source>
        <dbReference type="Google" id="ProtNLM"/>
    </source>
</evidence>
<feature type="compositionally biased region" description="Pro residues" evidence="1">
    <location>
        <begin position="14"/>
        <end position="24"/>
    </location>
</feature>
<dbReference type="RefSeq" id="WP_104586019.1">
    <property type="nucleotide sequence ID" value="NZ_JAJGQH010000003.1"/>
</dbReference>
<accession>A0A2S7DJB9</accession>
<dbReference type="Proteomes" id="UP000239865">
    <property type="component" value="Unassembled WGS sequence"/>
</dbReference>
<feature type="region of interest" description="Disordered" evidence="1">
    <location>
        <begin position="1"/>
        <end position="26"/>
    </location>
</feature>
<gene>
    <name evidence="2" type="ORF">XmelCFBP4644_05610</name>
</gene>
<reference evidence="2 3" key="1">
    <citation type="submission" date="2016-08" db="EMBL/GenBank/DDBJ databases">
        <authorList>
            <person name="Seilhamer J.J."/>
        </authorList>
    </citation>
    <scope>NUCLEOTIDE SEQUENCE [LARGE SCALE GENOMIC DNA]</scope>
    <source>
        <strain evidence="2 3">CFBP4644</strain>
    </source>
</reference>
<organism evidence="2 3">
    <name type="scientific">Xanthomonas melonis</name>
    <dbReference type="NCBI Taxonomy" id="56456"/>
    <lineage>
        <taxon>Bacteria</taxon>
        <taxon>Pseudomonadati</taxon>
        <taxon>Pseudomonadota</taxon>
        <taxon>Gammaproteobacteria</taxon>
        <taxon>Lysobacterales</taxon>
        <taxon>Lysobacteraceae</taxon>
        <taxon>Xanthomonas</taxon>
    </lineage>
</organism>
<evidence type="ECO:0000313" key="2">
    <source>
        <dbReference type="EMBL" id="PPU73926.1"/>
    </source>
</evidence>
<evidence type="ECO:0000256" key="1">
    <source>
        <dbReference type="SAM" id="MobiDB-lite"/>
    </source>
</evidence>
<name>A0A2S7DJB9_9XANT</name>
<dbReference type="EMBL" id="MDEH01000002">
    <property type="protein sequence ID" value="PPU73926.1"/>
    <property type="molecule type" value="Genomic_DNA"/>
</dbReference>
<sequence>MFMVEPAAPEPRHPAPQWPPPTAPWPADSPLDPAVARFAGAARYQVWRRGQAWTAVADGVHWWAVLAPRAWAMHHRHWPLLWAALPPVTGAAGVALAGAQAWTPAAWLLLLVVECALRFHAGRHAGRWRSAALQRDGWQPVTLLRAISVTDAVTTAQIRTGRPPH</sequence>
<proteinExistence type="predicted"/>
<evidence type="ECO:0000313" key="3">
    <source>
        <dbReference type="Proteomes" id="UP000239865"/>
    </source>
</evidence>
<protein>
    <recommendedName>
        <fullName evidence="4">DUF2628 domain-containing protein</fullName>
    </recommendedName>
</protein>